<proteinExistence type="predicted"/>
<dbReference type="EMBL" id="CM041536">
    <property type="protein sequence ID" value="KAI3370837.1"/>
    <property type="molecule type" value="Genomic_DNA"/>
</dbReference>
<accession>A0ACB8WU52</accession>
<dbReference type="Proteomes" id="UP000831701">
    <property type="component" value="Chromosome 6"/>
</dbReference>
<sequence length="555" mass="63106">MQDNARPHVAGVCQQFLQDEGIDAMDWPARSPDLNPIEHIWDIMSRFHPPTPRCTTDCPGVGGCFSPGTGAAASKITSLLGPEKSTLLYRSLPSRDQGGPRSPHRPAEQQATHHDCQDTPRPSERDISPLSYEGQCVNIFPDVTADVIKDRKEFDGTRQKLREAGIRHGFLFPARLIFTHGGATKIFDSPQEASSRSAASLAAIEARAKAEAARARASFTQREIDVKVKKAQLKVEETWLEATLKALKQEKEAEAAMAEANVFKAVMDLANVEELSGLGDIDQSSWLGTAIVTKWYVLISEPVFHCTKDDDKTGPSMEDLAFLRIIEKEIQQDESNSWVAPLPFRSPHQCLPNNREQASNRLTALTHTLKKHPEKRDKFIDFMNKLFENGHSEVALPLQPDRECWSKQLLGVLLRFRREKVAVTTDIQQMFHCFVVREDHRDYLRFLWRATMEGEGDYGSEVRLLVERNFYVDDGLVSLPTKAEAITRLHNTQDMLALSNLRLHKISSNRDLDAEIDAQVDLRPKKYRRFRQAYKKVTNRQLYHHYRLVYADWVP</sequence>
<name>A0ACB8WU52_9TELE</name>
<gene>
    <name evidence="1" type="ORF">L3Q82_007363</name>
</gene>
<organism evidence="1 2">
    <name type="scientific">Scortum barcoo</name>
    <name type="common">barcoo grunter</name>
    <dbReference type="NCBI Taxonomy" id="214431"/>
    <lineage>
        <taxon>Eukaryota</taxon>
        <taxon>Metazoa</taxon>
        <taxon>Chordata</taxon>
        <taxon>Craniata</taxon>
        <taxon>Vertebrata</taxon>
        <taxon>Euteleostomi</taxon>
        <taxon>Actinopterygii</taxon>
        <taxon>Neopterygii</taxon>
        <taxon>Teleostei</taxon>
        <taxon>Neoteleostei</taxon>
        <taxon>Acanthomorphata</taxon>
        <taxon>Eupercaria</taxon>
        <taxon>Centrarchiformes</taxon>
        <taxon>Terapontoidei</taxon>
        <taxon>Terapontidae</taxon>
        <taxon>Scortum</taxon>
    </lineage>
</organism>
<keyword evidence="2" id="KW-1185">Reference proteome</keyword>
<evidence type="ECO:0000313" key="1">
    <source>
        <dbReference type="EMBL" id="KAI3370837.1"/>
    </source>
</evidence>
<protein>
    <submittedName>
        <fullName evidence="1">Uncharacterized protein</fullName>
    </submittedName>
</protein>
<comment type="caution">
    <text evidence="1">The sequence shown here is derived from an EMBL/GenBank/DDBJ whole genome shotgun (WGS) entry which is preliminary data.</text>
</comment>
<reference evidence="1" key="1">
    <citation type="submission" date="2022-04" db="EMBL/GenBank/DDBJ databases">
        <title>Jade perch genome.</title>
        <authorList>
            <person name="Chao B."/>
        </authorList>
    </citation>
    <scope>NUCLEOTIDE SEQUENCE</scope>
    <source>
        <strain evidence="1">CB-2022</strain>
    </source>
</reference>
<evidence type="ECO:0000313" key="2">
    <source>
        <dbReference type="Proteomes" id="UP000831701"/>
    </source>
</evidence>